<sequence>MRNLITDVPGIRVGNATDLRAGTGVTVVLCETPAVAAVDVRGGGPGTRETDLLDSSATVDRVDAVTLSGGSAFGLDAAGAVAARLAAQGRGFAVGPARVPIVPAAVLFDLLDGGDKAWGEEPPYRRLGREALDAAALDFGLGSVGAGTGATTATVKGGLGSASAITPTGHVVGAVVAVNAVGSPLVGAGPHFRAAPYERDGEFGGLGLPAHYPDEALAPPLKSRASRMATTIAVIATDAVLNPIQADRLAVMAQAGLAMSLFPIHTPLDGDCVFALATGRRPLDAPLADLAVIGAVASLVLARAAARGVHAATRLPFADAQLAWRDLFGSPLAGA</sequence>
<dbReference type="GO" id="GO:0004177">
    <property type="term" value="F:aminopeptidase activity"/>
    <property type="evidence" value="ECO:0007669"/>
    <property type="project" value="TreeGrafter"/>
</dbReference>
<dbReference type="InterPro" id="IPR005321">
    <property type="entry name" value="Peptidase_S58_DmpA"/>
</dbReference>
<reference evidence="2 3" key="1">
    <citation type="submission" date="2018-10" db="EMBL/GenBank/DDBJ databases">
        <title>Xanthobacter tagetidis genome sequencing and assembly.</title>
        <authorList>
            <person name="Maclea K.S."/>
            <person name="Goen A.E."/>
            <person name="Fatima S.A."/>
        </authorList>
    </citation>
    <scope>NUCLEOTIDE SEQUENCE [LARGE SCALE GENOMIC DNA]</scope>
    <source>
        <strain evidence="2 3">ATCC 700314</strain>
    </source>
</reference>
<evidence type="ECO:0000313" key="3">
    <source>
        <dbReference type="Proteomes" id="UP000269692"/>
    </source>
</evidence>
<comment type="similarity">
    <text evidence="1">Belongs to the peptidase S58 family.</text>
</comment>
<proteinExistence type="inferred from homology"/>
<dbReference type="CDD" id="cd02252">
    <property type="entry name" value="nylC_like"/>
    <property type="match status" value="1"/>
</dbReference>
<gene>
    <name evidence="2" type="ORF">D9R14_04290</name>
</gene>
<dbReference type="PANTHER" id="PTHR36512:SF3">
    <property type="entry name" value="BLR5678 PROTEIN"/>
    <property type="match status" value="1"/>
</dbReference>
<organism evidence="2 3">
    <name type="scientific">Xanthobacter tagetidis</name>
    <dbReference type="NCBI Taxonomy" id="60216"/>
    <lineage>
        <taxon>Bacteria</taxon>
        <taxon>Pseudomonadati</taxon>
        <taxon>Pseudomonadota</taxon>
        <taxon>Alphaproteobacteria</taxon>
        <taxon>Hyphomicrobiales</taxon>
        <taxon>Xanthobacteraceae</taxon>
        <taxon>Xanthobacter</taxon>
    </lineage>
</organism>
<dbReference type="PANTHER" id="PTHR36512">
    <property type="entry name" value="D-AMINOPEPTIDASE"/>
    <property type="match status" value="1"/>
</dbReference>
<protein>
    <submittedName>
        <fullName evidence="2">Peptidase S58 family protein</fullName>
    </submittedName>
</protein>
<dbReference type="OrthoDB" id="9808347at2"/>
<name>A0A3L7AP63_9HYPH</name>
<evidence type="ECO:0000256" key="1">
    <source>
        <dbReference type="ARBA" id="ARBA00007068"/>
    </source>
</evidence>
<dbReference type="Proteomes" id="UP000269692">
    <property type="component" value="Unassembled WGS sequence"/>
</dbReference>
<dbReference type="SUPFAM" id="SSF56266">
    <property type="entry name" value="DmpA/ArgJ-like"/>
    <property type="match status" value="1"/>
</dbReference>
<dbReference type="Gene3D" id="3.60.70.12">
    <property type="entry name" value="L-amino peptidase D-ALA esterase/amidase"/>
    <property type="match status" value="1"/>
</dbReference>
<dbReference type="Pfam" id="PF03576">
    <property type="entry name" value="Peptidase_S58"/>
    <property type="match status" value="1"/>
</dbReference>
<comment type="caution">
    <text evidence="2">The sequence shown here is derived from an EMBL/GenBank/DDBJ whole genome shotgun (WGS) entry which is preliminary data.</text>
</comment>
<dbReference type="AlphaFoldDB" id="A0A3L7AP63"/>
<dbReference type="RefSeq" id="WP_121622064.1">
    <property type="nucleotide sequence ID" value="NZ_JACIIW010000003.1"/>
</dbReference>
<dbReference type="InterPro" id="IPR016117">
    <property type="entry name" value="ArgJ-like_dom_sf"/>
</dbReference>
<keyword evidence="3" id="KW-1185">Reference proteome</keyword>
<accession>A0A3L7AP63</accession>
<dbReference type="EMBL" id="RCTF01000002">
    <property type="protein sequence ID" value="RLP81212.1"/>
    <property type="molecule type" value="Genomic_DNA"/>
</dbReference>
<evidence type="ECO:0000313" key="2">
    <source>
        <dbReference type="EMBL" id="RLP81212.1"/>
    </source>
</evidence>